<keyword evidence="5 12" id="KW-0547">Nucleotide-binding</keyword>
<dbReference type="EC" id="7.2.2.12" evidence="10"/>
<keyword evidence="9 12" id="KW-0472">Membrane</keyword>
<evidence type="ECO:0000259" key="14">
    <source>
        <dbReference type="PROSITE" id="PS50846"/>
    </source>
</evidence>
<keyword evidence="3 12" id="KW-0812">Transmembrane</keyword>
<evidence type="ECO:0000256" key="4">
    <source>
        <dbReference type="ARBA" id="ARBA00022723"/>
    </source>
</evidence>
<feature type="transmembrane region" description="Helical" evidence="12">
    <location>
        <begin position="356"/>
        <end position="383"/>
    </location>
</feature>
<dbReference type="InterPro" id="IPR023299">
    <property type="entry name" value="ATPase_P-typ_cyto_dom_N"/>
</dbReference>
<feature type="transmembrane region" description="Helical" evidence="12">
    <location>
        <begin position="395"/>
        <end position="413"/>
    </location>
</feature>
<dbReference type="PROSITE" id="PS00154">
    <property type="entry name" value="ATPASE_E1_E2"/>
    <property type="match status" value="1"/>
</dbReference>
<dbReference type="GO" id="GO:0016463">
    <property type="term" value="F:P-type zinc transporter activity"/>
    <property type="evidence" value="ECO:0007669"/>
    <property type="project" value="UniProtKB-EC"/>
</dbReference>
<dbReference type="NCBIfam" id="TIGR01512">
    <property type="entry name" value="ATPase-IB2_Cd"/>
    <property type="match status" value="1"/>
</dbReference>
<evidence type="ECO:0000256" key="7">
    <source>
        <dbReference type="ARBA" id="ARBA00022967"/>
    </source>
</evidence>
<dbReference type="EMBL" id="OBQD01000024">
    <property type="protein sequence ID" value="SOC46831.1"/>
    <property type="molecule type" value="Genomic_DNA"/>
</dbReference>
<dbReference type="PRINTS" id="PR00941">
    <property type="entry name" value="CDATPASE"/>
</dbReference>
<dbReference type="GO" id="GO:0046872">
    <property type="term" value="F:metal ion binding"/>
    <property type="evidence" value="ECO:0007669"/>
    <property type="project" value="UniProtKB-KW"/>
</dbReference>
<dbReference type="InterPro" id="IPR051014">
    <property type="entry name" value="Cation_Transport_ATPase_IB"/>
</dbReference>
<keyword evidence="4 12" id="KW-0479">Metal-binding</keyword>
<dbReference type="InterPro" id="IPR036412">
    <property type="entry name" value="HAD-like_sf"/>
</dbReference>
<comment type="similarity">
    <text evidence="2 12">Belongs to the cation transport ATPase (P-type) (TC 3.A.3) family. Type IB subfamily.</text>
</comment>
<comment type="subcellular location">
    <subcellularLocation>
        <location evidence="12">Cell membrane</location>
    </subcellularLocation>
    <subcellularLocation>
        <location evidence="1">Membrane</location>
        <topology evidence="1">Multi-pass membrane protein</topology>
    </subcellularLocation>
</comment>
<evidence type="ECO:0000256" key="5">
    <source>
        <dbReference type="ARBA" id="ARBA00022741"/>
    </source>
</evidence>
<feature type="transmembrane region" description="Helical" evidence="12">
    <location>
        <begin position="598"/>
        <end position="617"/>
    </location>
</feature>
<dbReference type="SFLD" id="SFLDF00027">
    <property type="entry name" value="p-type_atpase"/>
    <property type="match status" value="1"/>
</dbReference>
<dbReference type="PANTHER" id="PTHR48085:SF5">
    <property type="entry name" value="CADMIUM_ZINC-TRANSPORTING ATPASE HMA4-RELATED"/>
    <property type="match status" value="1"/>
</dbReference>
<evidence type="ECO:0000256" key="8">
    <source>
        <dbReference type="ARBA" id="ARBA00022989"/>
    </source>
</evidence>
<dbReference type="Gene3D" id="3.30.70.100">
    <property type="match status" value="1"/>
</dbReference>
<dbReference type="SUPFAM" id="SSF81665">
    <property type="entry name" value="Calcium ATPase, transmembrane domain M"/>
    <property type="match status" value="1"/>
</dbReference>
<dbReference type="GO" id="GO:0016887">
    <property type="term" value="F:ATP hydrolysis activity"/>
    <property type="evidence" value="ECO:0007669"/>
    <property type="project" value="InterPro"/>
</dbReference>
<dbReference type="GO" id="GO:0005886">
    <property type="term" value="C:plasma membrane"/>
    <property type="evidence" value="ECO:0007669"/>
    <property type="project" value="UniProtKB-SubCell"/>
</dbReference>
<evidence type="ECO:0000256" key="11">
    <source>
        <dbReference type="ARBA" id="ARBA00047308"/>
    </source>
</evidence>
<name>A0A285V2W2_9HYPH</name>
<feature type="transmembrane region" description="Helical" evidence="12">
    <location>
        <begin position="425"/>
        <end position="444"/>
    </location>
</feature>
<evidence type="ECO:0000256" key="2">
    <source>
        <dbReference type="ARBA" id="ARBA00006024"/>
    </source>
</evidence>
<keyword evidence="12" id="KW-1003">Cell membrane</keyword>
<sequence length="1017" mass="106714">MTIEAEARSTLGTLRFKVEGLDCQNEVRMLRAAVGPVVGGEDKLSFDTKGGVMEVAGLTAPALDTIEQAVATTGMRAQLLAELDKSSASAWLFKVEGLDCKNEVAMLKREIGPLVGGEDWLAFDTAKGLMTVAPQHRASIDELVSGISRTGMSGSLIQDGSAETMLLRVRGLDCKNEVAALTRELGPLVGEDKLAFDTSQGAMTIAPQSGTTLQEIEQAVARTGMRAELWTAPAVAEQATCDAAGSACGCATNVKEALSPPPINLPGGVVYRIHGMDCADEIAALKREVGPLVGEDKLAFDLLNGRMSIDMAPDAALEAKIEKAVVRAGLQAEPWTEGATSEGARAEERRRRIQSWLTAASGLFVAIGFAVHAWVGGGIIAAFEAGEHGAGATPLLSVILYTLAALCAVRYVAPKAWLAARRLRPDMNLLMVIAVVGAIGIGAWFEAATVSFFFALALALEAWSLGRARRAVAALMELAPPTARIMLEDGTERDVPAAEVRVGSHIIIRPGDKVPLDGRVAAGESEVNQAPITGESVPVFKSEGDDVFAGTINGEGALDVVTTKASSDTTLAQIIRMVGSAQGRRAPSEQWVEKFARVYTPVVMALAIAVFLVPPLLLGGGWEVWFYRALVLLVIACPCALVISTPVTIVAALAGAAKQGVLVKGGVHLETPARLKAIAMDKTGTLTEGRPQVVEILALGSRNEDDLLRLAAALEARSEHPIARAILARATENGIAAQPAEAVQAITGRGMTGRVSGREVWLGSRRYLDERAVGSPAILERADTLSGAGRTIVAVGDGQEVWGLIAVADAVRAEAKDIVTALHRAGVEKVVMLTGDNRATAEAIAKQTGIDEVRAELLPGDKVTAVEDLVRRYGVVAMVGDGVNDAPAMGRANLGIAMGAMGSDAAIETADVALMSDDLSRLPWLVRHSRATLAVIRQNIAFSIAVKLLFTVLTVIGLASLWGAIAADVGASLLVVLNGLRLLNREQRQRDGGPVGGAKVRAQERQHSTVARPATAH</sequence>
<dbReference type="SUPFAM" id="SSF81653">
    <property type="entry name" value="Calcium ATPase, transduction domain A"/>
    <property type="match status" value="1"/>
</dbReference>
<dbReference type="InterPro" id="IPR008250">
    <property type="entry name" value="ATPase_P-typ_transduc_dom_A_sf"/>
</dbReference>
<evidence type="ECO:0000313" key="15">
    <source>
        <dbReference type="EMBL" id="SOC46831.1"/>
    </source>
</evidence>
<dbReference type="SFLD" id="SFLDS00003">
    <property type="entry name" value="Haloacid_Dehalogenase"/>
    <property type="match status" value="1"/>
</dbReference>
<dbReference type="Pfam" id="PF00122">
    <property type="entry name" value="E1-E2_ATPase"/>
    <property type="match status" value="1"/>
</dbReference>
<dbReference type="Gene3D" id="3.40.50.1000">
    <property type="entry name" value="HAD superfamily/HAD-like"/>
    <property type="match status" value="1"/>
</dbReference>
<evidence type="ECO:0000256" key="13">
    <source>
        <dbReference type="SAM" id="MobiDB-lite"/>
    </source>
</evidence>
<dbReference type="SUPFAM" id="SSF56784">
    <property type="entry name" value="HAD-like"/>
    <property type="match status" value="1"/>
</dbReference>
<dbReference type="InterPro" id="IPR018303">
    <property type="entry name" value="ATPase_P-typ_P_site"/>
</dbReference>
<comment type="catalytic activity">
    <reaction evidence="11">
        <text>Zn(2+)(in) + ATP + H2O = Zn(2+)(out) + ADP + phosphate + H(+)</text>
        <dbReference type="Rhea" id="RHEA:20621"/>
        <dbReference type="ChEBI" id="CHEBI:15377"/>
        <dbReference type="ChEBI" id="CHEBI:15378"/>
        <dbReference type="ChEBI" id="CHEBI:29105"/>
        <dbReference type="ChEBI" id="CHEBI:30616"/>
        <dbReference type="ChEBI" id="CHEBI:43474"/>
        <dbReference type="ChEBI" id="CHEBI:456216"/>
        <dbReference type="EC" id="7.2.2.12"/>
    </reaction>
</comment>
<dbReference type="NCBIfam" id="TIGR01494">
    <property type="entry name" value="ATPase_P-type"/>
    <property type="match status" value="1"/>
</dbReference>
<dbReference type="InterPro" id="IPR027256">
    <property type="entry name" value="P-typ_ATPase_IB"/>
</dbReference>
<dbReference type="InterPro" id="IPR044492">
    <property type="entry name" value="P_typ_ATPase_HD_dom"/>
</dbReference>
<feature type="transmembrane region" description="Helical" evidence="12">
    <location>
        <begin position="629"/>
        <end position="654"/>
    </location>
</feature>
<dbReference type="InterPro" id="IPR059000">
    <property type="entry name" value="ATPase_P-type_domA"/>
</dbReference>
<dbReference type="Proteomes" id="UP000219167">
    <property type="component" value="Unassembled WGS sequence"/>
</dbReference>
<feature type="region of interest" description="Disordered" evidence="13">
    <location>
        <begin position="988"/>
        <end position="1017"/>
    </location>
</feature>
<dbReference type="InterPro" id="IPR023214">
    <property type="entry name" value="HAD_sf"/>
</dbReference>
<feature type="transmembrane region" description="Helical" evidence="12">
    <location>
        <begin position="940"/>
        <end position="959"/>
    </location>
</feature>
<dbReference type="GO" id="GO:0015086">
    <property type="term" value="F:cadmium ion transmembrane transporter activity"/>
    <property type="evidence" value="ECO:0007669"/>
    <property type="project" value="TreeGrafter"/>
</dbReference>
<feature type="transmembrane region" description="Helical" evidence="12">
    <location>
        <begin position="450"/>
        <end position="466"/>
    </location>
</feature>
<feature type="domain" description="HMA" evidence="14">
    <location>
        <begin position="267"/>
        <end position="333"/>
    </location>
</feature>
<evidence type="ECO:0000256" key="10">
    <source>
        <dbReference type="ARBA" id="ARBA00039097"/>
    </source>
</evidence>
<dbReference type="PANTHER" id="PTHR48085">
    <property type="entry name" value="CADMIUM/ZINC-TRANSPORTING ATPASE HMA2-RELATED"/>
    <property type="match status" value="1"/>
</dbReference>
<dbReference type="Gene3D" id="2.70.150.10">
    <property type="entry name" value="Calcium-transporting ATPase, cytoplasmic transduction domain A"/>
    <property type="match status" value="1"/>
</dbReference>
<dbReference type="InterPro" id="IPR036163">
    <property type="entry name" value="HMA_dom_sf"/>
</dbReference>
<dbReference type="Pfam" id="PF00702">
    <property type="entry name" value="Hydrolase"/>
    <property type="match status" value="1"/>
</dbReference>
<keyword evidence="6 12" id="KW-0067">ATP-binding</keyword>
<evidence type="ECO:0000256" key="9">
    <source>
        <dbReference type="ARBA" id="ARBA00023136"/>
    </source>
</evidence>
<keyword evidence="7" id="KW-1278">Translocase</keyword>
<proteinExistence type="inferred from homology"/>
<dbReference type="Gene3D" id="3.40.1110.10">
    <property type="entry name" value="Calcium-transporting ATPase, cytoplasmic domain N"/>
    <property type="match status" value="1"/>
</dbReference>
<evidence type="ECO:0000256" key="3">
    <source>
        <dbReference type="ARBA" id="ARBA00022692"/>
    </source>
</evidence>
<dbReference type="SUPFAM" id="SSF55008">
    <property type="entry name" value="HMA, heavy metal-associated domain"/>
    <property type="match status" value="2"/>
</dbReference>
<accession>A0A285V2W2</accession>
<dbReference type="GO" id="GO:0005524">
    <property type="term" value="F:ATP binding"/>
    <property type="evidence" value="ECO:0007669"/>
    <property type="project" value="UniProtKB-UniRule"/>
</dbReference>
<dbReference type="InterPro" id="IPR001757">
    <property type="entry name" value="P_typ_ATPase"/>
</dbReference>
<dbReference type="SFLD" id="SFLDG00002">
    <property type="entry name" value="C1.7:_P-type_atpase_like"/>
    <property type="match status" value="1"/>
</dbReference>
<evidence type="ECO:0000313" key="16">
    <source>
        <dbReference type="Proteomes" id="UP000219167"/>
    </source>
</evidence>
<evidence type="ECO:0000256" key="1">
    <source>
        <dbReference type="ARBA" id="ARBA00004141"/>
    </source>
</evidence>
<protein>
    <recommendedName>
        <fullName evidence="10">P-type Zn(2+) transporter</fullName>
        <ecNumber evidence="10">7.2.2.12</ecNumber>
    </recommendedName>
</protein>
<keyword evidence="16" id="KW-1185">Reference proteome</keyword>
<dbReference type="NCBIfam" id="TIGR01525">
    <property type="entry name" value="ATPase-IB_hvy"/>
    <property type="match status" value="1"/>
</dbReference>
<evidence type="ECO:0000256" key="6">
    <source>
        <dbReference type="ARBA" id="ARBA00022840"/>
    </source>
</evidence>
<evidence type="ECO:0000256" key="12">
    <source>
        <dbReference type="RuleBase" id="RU362081"/>
    </source>
</evidence>
<dbReference type="PRINTS" id="PR00119">
    <property type="entry name" value="CATATPASE"/>
</dbReference>
<dbReference type="AlphaFoldDB" id="A0A285V2W2"/>
<gene>
    <name evidence="15" type="ORF">SAMN05892877_12465</name>
</gene>
<reference evidence="15 16" key="1">
    <citation type="submission" date="2017-08" db="EMBL/GenBank/DDBJ databases">
        <authorList>
            <person name="de Groot N.N."/>
        </authorList>
    </citation>
    <scope>NUCLEOTIDE SEQUENCE [LARGE SCALE GENOMIC DNA]</scope>
    <source>
        <strain evidence="15 16">JC85</strain>
    </source>
</reference>
<keyword evidence="8 12" id="KW-1133">Transmembrane helix</keyword>
<dbReference type="PROSITE" id="PS50846">
    <property type="entry name" value="HMA_2"/>
    <property type="match status" value="1"/>
</dbReference>
<dbReference type="InterPro" id="IPR006121">
    <property type="entry name" value="HMA_dom"/>
</dbReference>
<dbReference type="FunFam" id="2.70.150.10:FF:000002">
    <property type="entry name" value="Copper-transporting ATPase 1, putative"/>
    <property type="match status" value="1"/>
</dbReference>
<dbReference type="OrthoDB" id="391538at2"/>
<dbReference type="InterPro" id="IPR023298">
    <property type="entry name" value="ATPase_P-typ_TM_dom_sf"/>
</dbReference>
<organism evidence="15 16">
    <name type="scientific">Rhizobium subbaraonis</name>
    <dbReference type="NCBI Taxonomy" id="908946"/>
    <lineage>
        <taxon>Bacteria</taxon>
        <taxon>Pseudomonadati</taxon>
        <taxon>Pseudomonadota</taxon>
        <taxon>Alphaproteobacteria</taxon>
        <taxon>Hyphomicrobiales</taxon>
        <taxon>Rhizobiaceae</taxon>
        <taxon>Rhizobium/Agrobacterium group</taxon>
        <taxon>Rhizobium</taxon>
    </lineage>
</organism>